<reference evidence="4" key="1">
    <citation type="journal article" date="2016" name="Genome Announc.">
        <title>Draft genome sequences of fungus Aspergillus calidoustus.</title>
        <authorList>
            <person name="Horn F."/>
            <person name="Linde J."/>
            <person name="Mattern D.J."/>
            <person name="Walther G."/>
            <person name="Guthke R."/>
            <person name="Scherlach K."/>
            <person name="Martin K."/>
            <person name="Brakhage A.A."/>
            <person name="Petzke L."/>
            <person name="Valiante V."/>
        </authorList>
    </citation>
    <scope>NUCLEOTIDE SEQUENCE [LARGE SCALE GENOMIC DNA]</scope>
    <source>
        <strain evidence="4">SF006504</strain>
    </source>
</reference>
<accession>A0A0U5G0G6</accession>
<dbReference type="Pfam" id="PF24681">
    <property type="entry name" value="Kelch_KLHDC2_KLHL20_DRC7"/>
    <property type="match status" value="1"/>
</dbReference>
<keyword evidence="4" id="KW-1185">Reference proteome</keyword>
<dbReference type="STRING" id="454130.A0A0U5G0G6"/>
<protein>
    <recommendedName>
        <fullName evidence="2">DUF4110 domain-containing protein</fullName>
    </recommendedName>
</protein>
<organism evidence="3 4">
    <name type="scientific">Aspergillus calidoustus</name>
    <dbReference type="NCBI Taxonomy" id="454130"/>
    <lineage>
        <taxon>Eukaryota</taxon>
        <taxon>Fungi</taxon>
        <taxon>Dikarya</taxon>
        <taxon>Ascomycota</taxon>
        <taxon>Pezizomycotina</taxon>
        <taxon>Eurotiomycetes</taxon>
        <taxon>Eurotiomycetidae</taxon>
        <taxon>Eurotiales</taxon>
        <taxon>Aspergillaceae</taxon>
        <taxon>Aspergillus</taxon>
        <taxon>Aspergillus subgen. Nidulantes</taxon>
    </lineage>
</organism>
<sequence>MGKKNKKSTEHKERIAAKQSKKADKKEKKGKTKGRDADSDAEDADLDAILAQYAEEQARFLKVTEVVSEPPSPRSSATVLASPSNRNELLIYGGEYFDGILATFFNNLFVYLIDRGEWREVTSPNSPLPRSGHAWCRGGNTGGVYLFGGEFSSPKQGTFYHYNDFWHLDPSTREWTRLETKGKGPPARSGHRMTYYKNYIILFGGFQDTSQQTKYLQDLWIYDCSKYTWFSPTLSTASQKPDPRSSFSLLPHESGAVLYGGYSRVKVSTGVGNKPTKGGAQRMTMKPMVHQDTWFLRITPPAPEAPASTLPTVRWERRKKPANSPNPARAGATMAYHKGRGIMFGGVHDVELSEEGIDSEFFNTLFAWNTDRNRFFPLALRRSKTANKKQSNQVKSRDRAKADEEELLRNLKALEAKKGIIADDDDAELLQSQSRVDDEAVEPEKPAVVRFEMPHMRFNAQLAVQEDTLFIFSGTFEKGDREFTFNDMYSIDLVKMDGVKEIFYNEPGNWHLLNEEDSDEEMDEDEEEEEDEEEDEEVAMSLDTASPATTELTVPSVTQGMEQLDVEEQGAEPSIQDSRPLPRPFESLREFFSRTSEEWQKILLDTLKEKGVALEKNIKELRKDAFDMAEEKWWDSREEVMALEDEQEAAGIGEVVSIADRGENAGGAGRRR</sequence>
<dbReference type="Proteomes" id="UP000054771">
    <property type="component" value="Unassembled WGS sequence"/>
</dbReference>
<feature type="compositionally biased region" description="Acidic residues" evidence="1">
    <location>
        <begin position="515"/>
        <end position="538"/>
    </location>
</feature>
<dbReference type="OrthoDB" id="4447at2759"/>
<dbReference type="OMA" id="PSPRVGC"/>
<name>A0A0U5G0G6_ASPCI</name>
<proteinExistence type="predicted"/>
<feature type="region of interest" description="Disordered" evidence="1">
    <location>
        <begin position="1"/>
        <end position="41"/>
    </location>
</feature>
<feature type="compositionally biased region" description="Basic and acidic residues" evidence="1">
    <location>
        <begin position="7"/>
        <end position="38"/>
    </location>
</feature>
<feature type="region of interest" description="Disordered" evidence="1">
    <location>
        <begin position="511"/>
        <end position="550"/>
    </location>
</feature>
<dbReference type="Gene3D" id="2.120.10.80">
    <property type="entry name" value="Kelch-type beta propeller"/>
    <property type="match status" value="2"/>
</dbReference>
<dbReference type="InterPro" id="IPR015915">
    <property type="entry name" value="Kelch-typ_b-propeller"/>
</dbReference>
<dbReference type="Pfam" id="PF13422">
    <property type="entry name" value="DUF4110"/>
    <property type="match status" value="1"/>
</dbReference>
<dbReference type="EMBL" id="CDMC01000005">
    <property type="protein sequence ID" value="CEL05442.1"/>
    <property type="molecule type" value="Genomic_DNA"/>
</dbReference>
<evidence type="ECO:0000313" key="3">
    <source>
        <dbReference type="EMBL" id="CEL05442.1"/>
    </source>
</evidence>
<dbReference type="InterPro" id="IPR052588">
    <property type="entry name" value="Kelch_domain_protein"/>
</dbReference>
<evidence type="ECO:0000256" key="1">
    <source>
        <dbReference type="SAM" id="MobiDB-lite"/>
    </source>
</evidence>
<dbReference type="SUPFAM" id="SSF117281">
    <property type="entry name" value="Kelch motif"/>
    <property type="match status" value="1"/>
</dbReference>
<evidence type="ECO:0000259" key="2">
    <source>
        <dbReference type="Pfam" id="PF13422"/>
    </source>
</evidence>
<dbReference type="InterPro" id="IPR025183">
    <property type="entry name" value="DUF4110"/>
</dbReference>
<dbReference type="PANTHER" id="PTHR46063">
    <property type="entry name" value="KELCH DOMAIN-CONTAINING PROTEIN"/>
    <property type="match status" value="1"/>
</dbReference>
<dbReference type="PANTHER" id="PTHR46063:SF1">
    <property type="entry name" value="KELCH DOMAIN-CONTAINING PROTEIN 4"/>
    <property type="match status" value="1"/>
</dbReference>
<evidence type="ECO:0000313" key="4">
    <source>
        <dbReference type="Proteomes" id="UP000054771"/>
    </source>
</evidence>
<gene>
    <name evidence="3" type="ORF">ASPCAL06560</name>
</gene>
<dbReference type="AlphaFoldDB" id="A0A0U5G0G6"/>
<feature type="domain" description="DUF4110" evidence="2">
    <location>
        <begin position="574"/>
        <end position="664"/>
    </location>
</feature>